<organism evidence="4 5">
    <name type="scientific">Mucilaginibacter paludis DSM 18603</name>
    <dbReference type="NCBI Taxonomy" id="714943"/>
    <lineage>
        <taxon>Bacteria</taxon>
        <taxon>Pseudomonadati</taxon>
        <taxon>Bacteroidota</taxon>
        <taxon>Sphingobacteriia</taxon>
        <taxon>Sphingobacteriales</taxon>
        <taxon>Sphingobacteriaceae</taxon>
        <taxon>Mucilaginibacter</taxon>
    </lineage>
</organism>
<dbReference type="PANTHER" id="PTHR43115">
    <property type="entry name" value="DEHYDROGENASE/REDUCTASE SDR FAMILY MEMBER 11"/>
    <property type="match status" value="1"/>
</dbReference>
<evidence type="ECO:0000256" key="3">
    <source>
        <dbReference type="RuleBase" id="RU000363"/>
    </source>
</evidence>
<dbReference type="FunFam" id="3.40.50.720:FF:000047">
    <property type="entry name" value="NADP-dependent L-serine/L-allo-threonine dehydrogenase"/>
    <property type="match status" value="1"/>
</dbReference>
<dbReference type="PROSITE" id="PS00061">
    <property type="entry name" value="ADH_SHORT"/>
    <property type="match status" value="1"/>
</dbReference>
<comment type="similarity">
    <text evidence="1 3">Belongs to the short-chain dehydrogenases/reductases (SDR) family.</text>
</comment>
<protein>
    <submittedName>
        <fullName evidence="4">Short-chain dehydrogenase/reductase SDR</fullName>
    </submittedName>
</protein>
<dbReference type="SUPFAM" id="SSF51735">
    <property type="entry name" value="NAD(P)-binding Rossmann-fold domains"/>
    <property type="match status" value="1"/>
</dbReference>
<accession>H1YGC8</accession>
<evidence type="ECO:0000256" key="2">
    <source>
        <dbReference type="ARBA" id="ARBA00023002"/>
    </source>
</evidence>
<keyword evidence="5" id="KW-1185">Reference proteome</keyword>
<evidence type="ECO:0000313" key="4">
    <source>
        <dbReference type="EMBL" id="EHQ24480.1"/>
    </source>
</evidence>
<dbReference type="RefSeq" id="WP_008504026.1">
    <property type="nucleotide sequence ID" value="NZ_CM001403.1"/>
</dbReference>
<dbReference type="Pfam" id="PF00106">
    <property type="entry name" value="adh_short"/>
    <property type="match status" value="1"/>
</dbReference>
<evidence type="ECO:0000256" key="1">
    <source>
        <dbReference type="ARBA" id="ARBA00006484"/>
    </source>
</evidence>
<dbReference type="eggNOG" id="COG4221">
    <property type="taxonomic scope" value="Bacteria"/>
</dbReference>
<evidence type="ECO:0000313" key="5">
    <source>
        <dbReference type="Proteomes" id="UP000002774"/>
    </source>
</evidence>
<dbReference type="InterPro" id="IPR002347">
    <property type="entry name" value="SDR_fam"/>
</dbReference>
<dbReference type="PANTHER" id="PTHR43115:SF4">
    <property type="entry name" value="DEHYDROGENASE_REDUCTASE SDR FAMILY MEMBER 11"/>
    <property type="match status" value="1"/>
</dbReference>
<dbReference type="GO" id="GO:0016616">
    <property type="term" value="F:oxidoreductase activity, acting on the CH-OH group of donors, NAD or NADP as acceptor"/>
    <property type="evidence" value="ECO:0007669"/>
    <property type="project" value="UniProtKB-ARBA"/>
</dbReference>
<keyword evidence="2" id="KW-0560">Oxidoreductase</keyword>
<dbReference type="OrthoDB" id="9775296at2"/>
<gene>
    <name evidence="4" type="ORF">Mucpa_0284</name>
</gene>
<dbReference type="STRING" id="714943.Mucpa_0284"/>
<proteinExistence type="inferred from homology"/>
<reference evidence="4" key="1">
    <citation type="submission" date="2011-09" db="EMBL/GenBank/DDBJ databases">
        <title>The permanent draft genome of Mucilaginibacter paludis DSM 18603.</title>
        <authorList>
            <consortium name="US DOE Joint Genome Institute (JGI-PGF)"/>
            <person name="Lucas S."/>
            <person name="Han J."/>
            <person name="Lapidus A."/>
            <person name="Bruce D."/>
            <person name="Goodwin L."/>
            <person name="Pitluck S."/>
            <person name="Peters L."/>
            <person name="Kyrpides N."/>
            <person name="Mavromatis K."/>
            <person name="Ivanova N."/>
            <person name="Mikhailova N."/>
            <person name="Held B."/>
            <person name="Detter J.C."/>
            <person name="Tapia R."/>
            <person name="Han C."/>
            <person name="Land M."/>
            <person name="Hauser L."/>
            <person name="Markowitz V."/>
            <person name="Cheng J.-F."/>
            <person name="Hugenholtz P."/>
            <person name="Woyke T."/>
            <person name="Wu D."/>
            <person name="Tindall B."/>
            <person name="Brambilla E."/>
            <person name="Klenk H.-P."/>
            <person name="Eisen J.A."/>
        </authorList>
    </citation>
    <scope>NUCLEOTIDE SEQUENCE [LARGE SCALE GENOMIC DNA]</scope>
    <source>
        <strain evidence="4">DSM 18603</strain>
    </source>
</reference>
<dbReference type="InterPro" id="IPR036291">
    <property type="entry name" value="NAD(P)-bd_dom_sf"/>
</dbReference>
<dbReference type="PRINTS" id="PR00081">
    <property type="entry name" value="GDHRDH"/>
</dbReference>
<dbReference type="Proteomes" id="UP000002774">
    <property type="component" value="Chromosome"/>
</dbReference>
<dbReference type="HOGENOM" id="CLU_010194_2_10_10"/>
<name>H1YGC8_9SPHI</name>
<dbReference type="InterPro" id="IPR020904">
    <property type="entry name" value="Sc_DH/Rdtase_CS"/>
</dbReference>
<sequence length="249" mass="26540">MKTIENNIKGKVVAITGASSGIGEAIAIMLAAQGAKVVLGARRADRLEKLVERIINDGGEAIYQVTDVKRRTDLIKLVALASETYGRLDVMVNNAGISHLSRVDEVQVEDWEEMIDVNLKGPLYGIAAALPVFKKQGSGHIINIISTSGIKIVPLQGVYAGTKNAIRTIAEALRQESGGQYRVTGISPGFIKTELADHVKDKTIMTAIKEMATRIAISPDAIAGAVAYAISQPANVDVGDIIIRPTVQD</sequence>
<dbReference type="PRINTS" id="PR00080">
    <property type="entry name" value="SDRFAMILY"/>
</dbReference>
<dbReference type="AlphaFoldDB" id="H1YGC8"/>
<dbReference type="EMBL" id="CM001403">
    <property type="protein sequence ID" value="EHQ24480.1"/>
    <property type="molecule type" value="Genomic_DNA"/>
</dbReference>
<dbReference type="Gene3D" id="3.40.50.720">
    <property type="entry name" value="NAD(P)-binding Rossmann-like Domain"/>
    <property type="match status" value="1"/>
</dbReference>